<reference evidence="6 7" key="1">
    <citation type="journal article" date="2020" name="IScience">
        <title>Genome Sequencing of the Endangered Kingdonia uniflora (Circaeasteraceae, Ranunculales) Reveals Potential Mechanisms of Evolutionary Specialization.</title>
        <authorList>
            <person name="Sun Y."/>
            <person name="Deng T."/>
            <person name="Zhang A."/>
            <person name="Moore M.J."/>
            <person name="Landis J.B."/>
            <person name="Lin N."/>
            <person name="Zhang H."/>
            <person name="Zhang X."/>
            <person name="Huang J."/>
            <person name="Zhang X."/>
            <person name="Sun H."/>
            <person name="Wang H."/>
        </authorList>
    </citation>
    <scope>NUCLEOTIDE SEQUENCE [LARGE SCALE GENOMIC DNA]</scope>
    <source>
        <strain evidence="6">TB1705</strain>
        <tissue evidence="6">Leaf</tissue>
    </source>
</reference>
<evidence type="ECO:0000256" key="1">
    <source>
        <dbReference type="ARBA" id="ARBA00007626"/>
    </source>
</evidence>
<sequence>MTTSTITASTNPFQSKTPKPTTPFHYHQYLSSSSPLTTTTNPKHSLRAQSTNNHIEPNLTTPTIPNVDQPLLTLLKQRKTEEAWLTYTQSLHLPNPTCLSRLVSQLSYQNTKQSLTRAQSILRRLRELRQLHCLDANSLGLLAVSAAKAGHTLYAVSIIKSMLKSGYLPHVKAWSAVVSRLAASADDGPTEAHKLFMSVTRRIRRFADPGLATDMRPDTAAYNAVLNACANLGDTRKFVQVFDEMPEFGAKPDVLTYNILIKLCARVDRRDLLVFVLEKIIDEGIVPCVTTLHSLVAAYVGFNDLETAEKLIQAMREGRRDICKILRDSNYHSDMEDSDSDSEYRTSVDEEVFKKLLPKYVIPNDNDPPMFPKSYSPDTRMYTILMKGYMKVGRASDVVRMLEAMRHESDVASHPDHVTYTTVVSALVKVGSMERARQVLAEMARVGVSANRVTYNVLLKGYCQQLQVDKAKELINEMLNNGEIEPDVISYNIIIDGCILIDDSTGALAYFNEMRVRGIAPSKVSYTTLMKAFALAGQPKLVQKVFDEMEKDSRVKVDLVAWNMLVEGYCRKGLIEETKRIVEKMRDNGFYPDVATYGSLANGIALARKPGEALILWSEIKERLEGGEKGEISSPSPPLKPDEGLLDTLAEVCVRAAFFKKALEIVVCMEEYGISPKKIKYTRIYVEMHSKMFTSKHASRARQERRSERKRAAEAFKFWLGLPNSYYGSEWRLEPVNEDLAL</sequence>
<dbReference type="Gene3D" id="1.25.40.10">
    <property type="entry name" value="Tetratricopeptide repeat domain"/>
    <property type="match status" value="3"/>
</dbReference>
<evidence type="ECO:0000313" key="6">
    <source>
        <dbReference type="EMBL" id="KAF6134781.1"/>
    </source>
</evidence>
<dbReference type="Pfam" id="PF25245">
    <property type="entry name" value="TPR_At1g68980"/>
    <property type="match status" value="1"/>
</dbReference>
<gene>
    <name evidence="6" type="ORF">GIB67_002182</name>
</gene>
<dbReference type="Pfam" id="PF01535">
    <property type="entry name" value="PPR"/>
    <property type="match status" value="2"/>
</dbReference>
<feature type="repeat" description="PPR" evidence="3">
    <location>
        <begin position="522"/>
        <end position="556"/>
    </location>
</feature>
<protein>
    <recommendedName>
        <fullName evidence="5">At1g68980-like TPR repeats domain-containing protein</fullName>
    </recommendedName>
</protein>
<feature type="domain" description="At1g68980-like TPR repeats" evidence="5">
    <location>
        <begin position="59"/>
        <end position="183"/>
    </location>
</feature>
<dbReference type="PANTHER" id="PTHR46598:SF5">
    <property type="entry name" value="PENTACOTRIPEPTIDE-REPEAT REGION OF PRORP DOMAIN-CONTAINING PROTEIN"/>
    <property type="match status" value="1"/>
</dbReference>
<feature type="repeat" description="PPR" evidence="3">
    <location>
        <begin position="253"/>
        <end position="287"/>
    </location>
</feature>
<organism evidence="6 7">
    <name type="scientific">Kingdonia uniflora</name>
    <dbReference type="NCBI Taxonomy" id="39325"/>
    <lineage>
        <taxon>Eukaryota</taxon>
        <taxon>Viridiplantae</taxon>
        <taxon>Streptophyta</taxon>
        <taxon>Embryophyta</taxon>
        <taxon>Tracheophyta</taxon>
        <taxon>Spermatophyta</taxon>
        <taxon>Magnoliopsida</taxon>
        <taxon>Ranunculales</taxon>
        <taxon>Circaeasteraceae</taxon>
        <taxon>Kingdonia</taxon>
    </lineage>
</organism>
<feature type="compositionally biased region" description="Polar residues" evidence="4">
    <location>
        <begin position="1"/>
        <end position="19"/>
    </location>
</feature>
<dbReference type="Proteomes" id="UP000541444">
    <property type="component" value="Unassembled WGS sequence"/>
</dbReference>
<feature type="repeat" description="PPR" evidence="3">
    <location>
        <begin position="558"/>
        <end position="592"/>
    </location>
</feature>
<dbReference type="InterPro" id="IPR011990">
    <property type="entry name" value="TPR-like_helical_dom_sf"/>
</dbReference>
<feature type="repeat" description="PPR" evidence="3">
    <location>
        <begin position="416"/>
        <end position="450"/>
    </location>
</feature>
<accession>A0A7J7KWP1</accession>
<dbReference type="NCBIfam" id="TIGR00756">
    <property type="entry name" value="PPR"/>
    <property type="match status" value="7"/>
</dbReference>
<evidence type="ECO:0000256" key="3">
    <source>
        <dbReference type="PROSITE-ProRule" id="PRU00708"/>
    </source>
</evidence>
<feature type="repeat" description="PPR" evidence="3">
    <location>
        <begin position="218"/>
        <end position="252"/>
    </location>
</feature>
<dbReference type="InterPro" id="IPR002885">
    <property type="entry name" value="PPR_rpt"/>
</dbReference>
<feature type="repeat" description="PPR" evidence="3">
    <location>
        <begin position="378"/>
        <end position="412"/>
    </location>
</feature>
<dbReference type="Pfam" id="PF13812">
    <property type="entry name" value="PPR_3"/>
    <property type="match status" value="1"/>
</dbReference>
<dbReference type="EMBL" id="JACGCM010002827">
    <property type="protein sequence ID" value="KAF6134781.1"/>
    <property type="molecule type" value="Genomic_DNA"/>
</dbReference>
<dbReference type="AlphaFoldDB" id="A0A7J7KWP1"/>
<dbReference type="OrthoDB" id="185373at2759"/>
<evidence type="ECO:0000313" key="7">
    <source>
        <dbReference type="Proteomes" id="UP000541444"/>
    </source>
</evidence>
<proteinExistence type="inferred from homology"/>
<comment type="caution">
    <text evidence="6">The sequence shown here is derived from an EMBL/GenBank/DDBJ whole genome shotgun (WGS) entry which is preliminary data.</text>
</comment>
<feature type="repeat" description="PPR" evidence="3">
    <location>
        <begin position="487"/>
        <end position="521"/>
    </location>
</feature>
<evidence type="ECO:0000259" key="5">
    <source>
        <dbReference type="Pfam" id="PF25245"/>
    </source>
</evidence>
<comment type="similarity">
    <text evidence="1">Belongs to the PPR family. P subfamily.</text>
</comment>
<dbReference type="Pfam" id="PF13041">
    <property type="entry name" value="PPR_2"/>
    <property type="match status" value="3"/>
</dbReference>
<feature type="region of interest" description="Disordered" evidence="4">
    <location>
        <begin position="1"/>
        <end position="23"/>
    </location>
</feature>
<keyword evidence="2" id="KW-0677">Repeat</keyword>
<feature type="repeat" description="PPR" evidence="3">
    <location>
        <begin position="451"/>
        <end position="485"/>
    </location>
</feature>
<dbReference type="PANTHER" id="PTHR46598">
    <property type="entry name" value="BNAC05G43320D PROTEIN"/>
    <property type="match status" value="1"/>
</dbReference>
<evidence type="ECO:0000256" key="2">
    <source>
        <dbReference type="ARBA" id="ARBA00022737"/>
    </source>
</evidence>
<evidence type="ECO:0000256" key="4">
    <source>
        <dbReference type="SAM" id="MobiDB-lite"/>
    </source>
</evidence>
<keyword evidence="7" id="KW-1185">Reference proteome</keyword>
<name>A0A7J7KWP1_9MAGN</name>
<dbReference type="PROSITE" id="PS51375">
    <property type="entry name" value="PPR"/>
    <property type="match status" value="8"/>
</dbReference>
<dbReference type="InterPro" id="IPR057440">
    <property type="entry name" value="At1g68980-like_TPR"/>
</dbReference>